<evidence type="ECO:0000256" key="1">
    <source>
        <dbReference type="ARBA" id="ARBA00023277"/>
    </source>
</evidence>
<dbReference type="GO" id="GO:0016773">
    <property type="term" value="F:phosphotransferase activity, alcohol group as acceptor"/>
    <property type="evidence" value="ECO:0007669"/>
    <property type="project" value="UniProtKB-UniRule"/>
</dbReference>
<feature type="binding site" evidence="2">
    <location>
        <begin position="18"/>
        <end position="25"/>
    </location>
    <ligand>
        <name>ATP</name>
        <dbReference type="ChEBI" id="CHEBI:30616"/>
    </ligand>
</feature>
<comment type="pathway">
    <text evidence="2">Amino-sugar metabolism; 1,6-anhydro-N-acetylmuramate degradation.</text>
</comment>
<dbReference type="GO" id="GO:0009254">
    <property type="term" value="P:peptidoglycan turnover"/>
    <property type="evidence" value="ECO:0007669"/>
    <property type="project" value="UniProtKB-UniRule"/>
</dbReference>
<dbReference type="EMBL" id="PHIG01000032">
    <property type="protein sequence ID" value="PJK29467.1"/>
    <property type="molecule type" value="Genomic_DNA"/>
</dbReference>
<name>A0A2M9G167_9PROT</name>
<dbReference type="InterPro" id="IPR005338">
    <property type="entry name" value="Anhydro_N_Ac-Mur_kinase"/>
</dbReference>
<dbReference type="InterPro" id="IPR043129">
    <property type="entry name" value="ATPase_NBD"/>
</dbReference>
<feature type="compositionally biased region" description="Low complexity" evidence="3">
    <location>
        <begin position="370"/>
        <end position="385"/>
    </location>
</feature>
<dbReference type="HAMAP" id="MF_01270">
    <property type="entry name" value="AnhMurNAc_kinase"/>
    <property type="match status" value="1"/>
</dbReference>
<sequence>MRQSTPGSLTRAIGLMSGTSADGVDVAWLASDGLSIAETGPFESYPFEDGERARILAAMGDAAPGPGAVRAVTEAHARAVEAFLSAHPDLRGRTDVIGFHGQTTFHDPDNRRTVQIGDAEALAEATGIPVVHDFRSADVAAGGQGAPLAPLYHLALAEGLTQPLAVLNLGGVGNVTWIGPQAPPMAFDTGPANALIDDWMAAGSGERFDADGRTAASGRVDRSRLDAWLGHSYFGRKPPKSLDRNGFTASVDGMSLADGAATLAAFTVESVALALVHMPAPPVRWLVTGGGRHNRHIMSGLAQRLGAPVVPVEAVGWNGDALEAQAFAFLAVRSLRGLPLSLPSTTGVPRPMPGGRLVQPPASASERRPSTYLPTSPSTSSSSFS</sequence>
<comment type="catalytic activity">
    <reaction evidence="2">
        <text>1,6-anhydro-N-acetyl-beta-muramate + ATP + H2O = N-acetyl-D-muramate 6-phosphate + ADP + H(+)</text>
        <dbReference type="Rhea" id="RHEA:24952"/>
        <dbReference type="ChEBI" id="CHEBI:15377"/>
        <dbReference type="ChEBI" id="CHEBI:15378"/>
        <dbReference type="ChEBI" id="CHEBI:30616"/>
        <dbReference type="ChEBI" id="CHEBI:58690"/>
        <dbReference type="ChEBI" id="CHEBI:58722"/>
        <dbReference type="ChEBI" id="CHEBI:456216"/>
        <dbReference type="EC" id="2.7.1.170"/>
    </reaction>
</comment>
<proteinExistence type="inferred from homology"/>
<comment type="similarity">
    <text evidence="2">Belongs to the anhydro-N-acetylmuramic acid kinase family.</text>
</comment>
<dbReference type="SUPFAM" id="SSF53067">
    <property type="entry name" value="Actin-like ATPase domain"/>
    <property type="match status" value="1"/>
</dbReference>
<dbReference type="Proteomes" id="UP000229498">
    <property type="component" value="Unassembled WGS sequence"/>
</dbReference>
<dbReference type="UniPathway" id="UPA00544"/>
<dbReference type="GO" id="GO:0005524">
    <property type="term" value="F:ATP binding"/>
    <property type="evidence" value="ECO:0007669"/>
    <property type="project" value="UniProtKB-UniRule"/>
</dbReference>
<comment type="function">
    <text evidence="2">Catalyzes the specific phosphorylation of 1,6-anhydro-N-acetylmuramic acid (anhMurNAc) with the simultaneous cleavage of the 1,6-anhydro ring, generating MurNAc-6-P. Is required for the utilization of anhMurNAc either imported from the medium or derived from its own cell wall murein, and thus plays a role in cell wall recycling.</text>
</comment>
<dbReference type="AlphaFoldDB" id="A0A2M9G167"/>
<keyword evidence="2" id="KW-0808">Transferase</keyword>
<dbReference type="Pfam" id="PF03702">
    <property type="entry name" value="AnmK"/>
    <property type="match status" value="1"/>
</dbReference>
<keyword evidence="2" id="KW-0067">ATP-binding</keyword>
<comment type="caution">
    <text evidence="4">The sequence shown here is derived from an EMBL/GenBank/DDBJ whole genome shotgun (WGS) entry which is preliminary data.</text>
</comment>
<evidence type="ECO:0000256" key="2">
    <source>
        <dbReference type="HAMAP-Rule" id="MF_01270"/>
    </source>
</evidence>
<dbReference type="UniPathway" id="UPA00343"/>
<reference evidence="4 5" key="1">
    <citation type="submission" date="2017-11" db="EMBL/GenBank/DDBJ databases">
        <title>Draft genome sequence of Rhizobiales bacterium SY3-13.</title>
        <authorList>
            <person name="Sun C."/>
        </authorList>
    </citation>
    <scope>NUCLEOTIDE SEQUENCE [LARGE SCALE GENOMIC DNA]</scope>
    <source>
        <strain evidence="4 5">SY3-13</strain>
    </source>
</reference>
<evidence type="ECO:0000256" key="3">
    <source>
        <dbReference type="SAM" id="MobiDB-lite"/>
    </source>
</evidence>
<evidence type="ECO:0000313" key="4">
    <source>
        <dbReference type="EMBL" id="PJK29467.1"/>
    </source>
</evidence>
<dbReference type="Gene3D" id="3.30.420.40">
    <property type="match status" value="2"/>
</dbReference>
<comment type="pathway">
    <text evidence="2">Cell wall biogenesis; peptidoglycan recycling.</text>
</comment>
<dbReference type="EC" id="2.7.1.170" evidence="2"/>
<dbReference type="NCBIfam" id="NF007141">
    <property type="entry name" value="PRK09585.1-5"/>
    <property type="match status" value="1"/>
</dbReference>
<dbReference type="RefSeq" id="WP_109793491.1">
    <property type="nucleotide sequence ID" value="NZ_PHIG01000032.1"/>
</dbReference>
<dbReference type="PANTHER" id="PTHR30605">
    <property type="entry name" value="ANHYDRO-N-ACETYLMURAMIC ACID KINASE"/>
    <property type="match status" value="1"/>
</dbReference>
<protein>
    <recommendedName>
        <fullName evidence="2">Anhydro-N-acetylmuramic acid kinase</fullName>
        <ecNumber evidence="2">2.7.1.170</ecNumber>
    </recommendedName>
    <alternativeName>
        <fullName evidence="2">AnhMurNAc kinase</fullName>
    </alternativeName>
</protein>
<accession>A0A2M9G167</accession>
<evidence type="ECO:0000313" key="5">
    <source>
        <dbReference type="Proteomes" id="UP000229498"/>
    </source>
</evidence>
<keyword evidence="1 2" id="KW-0119">Carbohydrate metabolism</keyword>
<gene>
    <name evidence="2" type="primary">anmK</name>
    <name evidence="4" type="ORF">CVT23_10405</name>
</gene>
<dbReference type="GO" id="GO:0097175">
    <property type="term" value="P:1,6-anhydro-N-acetyl-beta-muramic acid catabolic process"/>
    <property type="evidence" value="ECO:0007669"/>
    <property type="project" value="UniProtKB-UniRule"/>
</dbReference>
<keyword evidence="2" id="KW-0547">Nucleotide-binding</keyword>
<keyword evidence="5" id="KW-1185">Reference proteome</keyword>
<feature type="region of interest" description="Disordered" evidence="3">
    <location>
        <begin position="342"/>
        <end position="385"/>
    </location>
</feature>
<organism evidence="4 5">
    <name type="scientific">Minwuia thermotolerans</name>
    <dbReference type="NCBI Taxonomy" id="2056226"/>
    <lineage>
        <taxon>Bacteria</taxon>
        <taxon>Pseudomonadati</taxon>
        <taxon>Pseudomonadota</taxon>
        <taxon>Alphaproteobacteria</taxon>
        <taxon>Minwuiales</taxon>
        <taxon>Minwuiaceae</taxon>
        <taxon>Minwuia</taxon>
    </lineage>
</organism>
<keyword evidence="2 4" id="KW-0418">Kinase</keyword>
<dbReference type="GO" id="GO:0006040">
    <property type="term" value="P:amino sugar metabolic process"/>
    <property type="evidence" value="ECO:0007669"/>
    <property type="project" value="InterPro"/>
</dbReference>
<dbReference type="OrthoDB" id="9763949at2"/>
<dbReference type="PANTHER" id="PTHR30605:SF0">
    <property type="entry name" value="ANHYDRO-N-ACETYLMURAMIC ACID KINASE"/>
    <property type="match status" value="1"/>
</dbReference>
<dbReference type="GO" id="GO:0016301">
    <property type="term" value="F:kinase activity"/>
    <property type="evidence" value="ECO:0007669"/>
    <property type="project" value="UniProtKB-KW"/>
</dbReference>